<dbReference type="EMBL" id="JAWDGP010000375">
    <property type="protein sequence ID" value="KAK3801063.1"/>
    <property type="molecule type" value="Genomic_DNA"/>
</dbReference>
<feature type="region of interest" description="Disordered" evidence="1">
    <location>
        <begin position="1"/>
        <end position="28"/>
    </location>
</feature>
<evidence type="ECO:0000256" key="1">
    <source>
        <dbReference type="SAM" id="MobiDB-lite"/>
    </source>
</evidence>
<evidence type="ECO:0000313" key="3">
    <source>
        <dbReference type="Proteomes" id="UP001283361"/>
    </source>
</evidence>
<name>A0AAE1B7W4_9GAST</name>
<dbReference type="Proteomes" id="UP001283361">
    <property type="component" value="Unassembled WGS sequence"/>
</dbReference>
<gene>
    <name evidence="2" type="ORF">RRG08_013458</name>
</gene>
<dbReference type="AlphaFoldDB" id="A0AAE1B7W4"/>
<feature type="compositionally biased region" description="Basic and acidic residues" evidence="1">
    <location>
        <begin position="1"/>
        <end position="14"/>
    </location>
</feature>
<sequence>MRDPIAEKTTERPAARGPGISPHRSDNKIPWGQQLYQAVTNRRTRCLLHTLLLSLHKHIIFLSSPDYRDDRYREVPLAAARHHRTILSAGPYGLSLYCAGALRELCGQWAAAITVLCLYLSIVLGRCVNYAGSGLRQSLCCVSLVSFLSASVKVLVGDQVSQRRVIGSSAFGVTRVQSTARQQASRAGG</sequence>
<comment type="caution">
    <text evidence="2">The sequence shown here is derived from an EMBL/GenBank/DDBJ whole genome shotgun (WGS) entry which is preliminary data.</text>
</comment>
<accession>A0AAE1B7W4</accession>
<evidence type="ECO:0000313" key="2">
    <source>
        <dbReference type="EMBL" id="KAK3801063.1"/>
    </source>
</evidence>
<organism evidence="2 3">
    <name type="scientific">Elysia crispata</name>
    <name type="common">lettuce slug</name>
    <dbReference type="NCBI Taxonomy" id="231223"/>
    <lineage>
        <taxon>Eukaryota</taxon>
        <taxon>Metazoa</taxon>
        <taxon>Spiralia</taxon>
        <taxon>Lophotrochozoa</taxon>
        <taxon>Mollusca</taxon>
        <taxon>Gastropoda</taxon>
        <taxon>Heterobranchia</taxon>
        <taxon>Euthyneura</taxon>
        <taxon>Panpulmonata</taxon>
        <taxon>Sacoglossa</taxon>
        <taxon>Placobranchoidea</taxon>
        <taxon>Plakobranchidae</taxon>
        <taxon>Elysia</taxon>
    </lineage>
</organism>
<protein>
    <submittedName>
        <fullName evidence="2">Uncharacterized protein</fullName>
    </submittedName>
</protein>
<keyword evidence="3" id="KW-1185">Reference proteome</keyword>
<proteinExistence type="predicted"/>
<reference evidence="2" key="1">
    <citation type="journal article" date="2023" name="G3 (Bethesda)">
        <title>A reference genome for the long-term kleptoplast-retaining sea slug Elysia crispata morphotype clarki.</title>
        <authorList>
            <person name="Eastman K.E."/>
            <person name="Pendleton A.L."/>
            <person name="Shaikh M.A."/>
            <person name="Suttiyut T."/>
            <person name="Ogas R."/>
            <person name="Tomko P."/>
            <person name="Gavelis G."/>
            <person name="Widhalm J.R."/>
            <person name="Wisecaver J.H."/>
        </authorList>
    </citation>
    <scope>NUCLEOTIDE SEQUENCE</scope>
    <source>
        <strain evidence="2">ECLA1</strain>
    </source>
</reference>